<proteinExistence type="predicted"/>
<dbReference type="PANTHER" id="PTHR13608">
    <property type="entry name" value="ARMADILLO-LIKE HELICAL DOMAIN-CONTAINING PROTEIN 3"/>
    <property type="match status" value="1"/>
</dbReference>
<dbReference type="Pfam" id="PF08427">
    <property type="entry name" value="ARMH3_C"/>
    <property type="match status" value="1"/>
</dbReference>
<keyword evidence="7" id="KW-1185">Reference proteome</keyword>
<evidence type="ECO:0000256" key="4">
    <source>
        <dbReference type="ARBA" id="ARBA00023136"/>
    </source>
</evidence>
<protein>
    <recommendedName>
        <fullName evidence="5">Armadillo-like helical domain-containing protein</fullName>
    </recommendedName>
</protein>
<evidence type="ECO:0000313" key="6">
    <source>
        <dbReference type="EMBL" id="KAK4547926.1"/>
    </source>
</evidence>
<dbReference type="InterPro" id="IPR013636">
    <property type="entry name" value="ARMH3_C"/>
</dbReference>
<dbReference type="Proteomes" id="UP001324427">
    <property type="component" value="Unassembled WGS sequence"/>
</dbReference>
<dbReference type="GO" id="GO:0016020">
    <property type="term" value="C:membrane"/>
    <property type="evidence" value="ECO:0007669"/>
    <property type="project" value="UniProtKB-SubCell"/>
</dbReference>
<evidence type="ECO:0000256" key="3">
    <source>
        <dbReference type="ARBA" id="ARBA00022989"/>
    </source>
</evidence>
<feature type="domain" description="Armadillo-like helical" evidence="5">
    <location>
        <begin position="397"/>
        <end position="623"/>
    </location>
</feature>
<evidence type="ECO:0000256" key="1">
    <source>
        <dbReference type="ARBA" id="ARBA00004370"/>
    </source>
</evidence>
<organism evidence="6 7">
    <name type="scientific">Oleoguttula mirabilis</name>
    <dbReference type="NCBI Taxonomy" id="1507867"/>
    <lineage>
        <taxon>Eukaryota</taxon>
        <taxon>Fungi</taxon>
        <taxon>Dikarya</taxon>
        <taxon>Ascomycota</taxon>
        <taxon>Pezizomycotina</taxon>
        <taxon>Dothideomycetes</taxon>
        <taxon>Dothideomycetidae</taxon>
        <taxon>Mycosphaerellales</taxon>
        <taxon>Teratosphaeriaceae</taxon>
        <taxon>Oleoguttula</taxon>
    </lineage>
</organism>
<dbReference type="PANTHER" id="PTHR13608:SF3">
    <property type="entry name" value="ARMADILLO-LIKE HELICAL DOMAIN-CONTAINING PROTEIN 3"/>
    <property type="match status" value="1"/>
</dbReference>
<dbReference type="SMART" id="SM01158">
    <property type="entry name" value="DUF1741"/>
    <property type="match status" value="1"/>
</dbReference>
<sequence length="630" mass="70717">MEQSPLTQQARPDVFEPKVVGLYRQVFEGVEDHEKPDGFWRELFLLRPDIPRLRQILNETDADFLLHIQHQPQQLLLQAIAELKADKAPADEHTLDTLTVFFAVVLAKRYTNPSSDIIEVLAGLEKVDAVFTELVAALDHAIKDGRTITIRQKAVRAAIAVVSGAYQTALVSYFIHRDFFPALMKLVDQLDSPLQASEPFLLMGLLANYNKFEVHNQYRVRFSDFVNDDTMKKVVESVAWTCMLSRSRYVAIHDDTPVGWSVAGTLSYVGLGALAGAKPAAPILTEEQQRELFAEQPGPEVASLLTLYDFTLANKLFCQHFVSQPSADKGEAPPFSTFISFTSYLYQHAYRSARASLYAYLTLLILLILVEDPTVAKILCETVAPVRLCRQRPPLLPLPTKVDRSYAAAIVDLLMDGINHNLRKKLDTGFYLQSLTVLSRLLTFLAKSRTKVVCHWSELWRSLLSFVRFMNQYADDMKFLSGTDELVRGLVDVLALALTAGEGFLPDAKDYDDLFYKLVESGDALVKFRDIYFPSVSADAKTPINTLIGVSQHYQELIESQRAKREHLSPREINKIIKQGYETLSFAAKEGAEQQIAGHREADHKVVLKKIARVAVADAAALVSMPEGRR</sequence>
<accession>A0AAV9JR48</accession>
<name>A0AAV9JR48_9PEZI</name>
<evidence type="ECO:0000256" key="2">
    <source>
        <dbReference type="ARBA" id="ARBA00022692"/>
    </source>
</evidence>
<reference evidence="6 7" key="1">
    <citation type="submission" date="2021-11" db="EMBL/GenBank/DDBJ databases">
        <title>Black yeast isolated from Biological Soil Crust.</title>
        <authorList>
            <person name="Kurbessoian T."/>
        </authorList>
    </citation>
    <scope>NUCLEOTIDE SEQUENCE [LARGE SCALE GENOMIC DNA]</scope>
    <source>
        <strain evidence="6 7">CCFEE 5522</strain>
    </source>
</reference>
<dbReference type="GO" id="GO:0005829">
    <property type="term" value="C:cytosol"/>
    <property type="evidence" value="ECO:0007669"/>
    <property type="project" value="TreeGrafter"/>
</dbReference>
<comment type="subcellular location">
    <subcellularLocation>
        <location evidence="1">Membrane</location>
    </subcellularLocation>
</comment>
<comment type="caution">
    <text evidence="6">The sequence shown here is derived from an EMBL/GenBank/DDBJ whole genome shotgun (WGS) entry which is preliminary data.</text>
</comment>
<dbReference type="InterPro" id="IPR039868">
    <property type="entry name" value="ARMD3-like"/>
</dbReference>
<evidence type="ECO:0000259" key="5">
    <source>
        <dbReference type="SMART" id="SM01158"/>
    </source>
</evidence>
<evidence type="ECO:0000313" key="7">
    <source>
        <dbReference type="Proteomes" id="UP001324427"/>
    </source>
</evidence>
<dbReference type="AlphaFoldDB" id="A0AAV9JR48"/>
<keyword evidence="2" id="KW-0812">Transmembrane</keyword>
<keyword evidence="4" id="KW-0472">Membrane</keyword>
<keyword evidence="3" id="KW-1133">Transmembrane helix</keyword>
<gene>
    <name evidence="6" type="ORF">LTR36_010645</name>
</gene>
<dbReference type="EMBL" id="JAVFHQ010000009">
    <property type="protein sequence ID" value="KAK4547926.1"/>
    <property type="molecule type" value="Genomic_DNA"/>
</dbReference>